<accession>A0ABD4WNM0</accession>
<comment type="caution">
    <text evidence="1">The sequence shown here is derived from an EMBL/GenBank/DDBJ whole genome shotgun (WGS) entry which is preliminary data.</text>
</comment>
<dbReference type="Proteomes" id="UP001213771">
    <property type="component" value="Unassembled WGS sequence"/>
</dbReference>
<protein>
    <submittedName>
        <fullName evidence="1">Uncharacterized protein</fullName>
    </submittedName>
</protein>
<evidence type="ECO:0000313" key="1">
    <source>
        <dbReference type="EMBL" id="MDD9781808.1"/>
    </source>
</evidence>
<dbReference type="EMBL" id="JARAOX010000152">
    <property type="protein sequence ID" value="MDD9781808.1"/>
    <property type="molecule type" value="Genomic_DNA"/>
</dbReference>
<dbReference type="SUPFAM" id="SSF158430">
    <property type="entry name" value="Bacillus cereus metalloprotein-like"/>
    <property type="match status" value="1"/>
</dbReference>
<dbReference type="AlphaFoldDB" id="A0ABD4WNM0"/>
<dbReference type="RefSeq" id="WP_156622793.1">
    <property type="nucleotide sequence ID" value="NZ_JACYVS010000001.1"/>
</dbReference>
<name>A0ABD4WNM0_PRIMG</name>
<proteinExistence type="predicted"/>
<evidence type="ECO:0000313" key="2">
    <source>
        <dbReference type="Proteomes" id="UP001213771"/>
    </source>
</evidence>
<dbReference type="Gene3D" id="1.20.1260.120">
    <property type="entry name" value="Protein of unknown function DUF2935"/>
    <property type="match status" value="1"/>
</dbReference>
<sequence>MDLWLEDQLGHAVLSENLLDPIEMMVSKQADSYIGKFQTFIVQNHYLFN</sequence>
<gene>
    <name evidence="1" type="ORF">PVE99_05275</name>
</gene>
<organism evidence="1 2">
    <name type="scientific">Priestia megaterium</name>
    <name type="common">Bacillus megaterium</name>
    <dbReference type="NCBI Taxonomy" id="1404"/>
    <lineage>
        <taxon>Bacteria</taxon>
        <taxon>Bacillati</taxon>
        <taxon>Bacillota</taxon>
        <taxon>Bacilli</taxon>
        <taxon>Bacillales</taxon>
        <taxon>Bacillaceae</taxon>
        <taxon>Priestia</taxon>
    </lineage>
</organism>
<reference evidence="1 2" key="1">
    <citation type="submission" date="2023-02" db="EMBL/GenBank/DDBJ databases">
        <authorList>
            <person name="Olszewska D."/>
        </authorList>
    </citation>
    <scope>NUCLEOTIDE SEQUENCE [LARGE SCALE GENOMIC DNA]</scope>
    <source>
        <strain evidence="1 2">FDU301</strain>
    </source>
</reference>